<dbReference type="PANTHER" id="PTHR47821">
    <property type="entry name" value="PHOSPHOGLYCERATE MUTASE FAMILY PROTEIN"/>
    <property type="match status" value="1"/>
</dbReference>
<name>A0ABD0V6E8_DENTH</name>
<dbReference type="PANTHER" id="PTHR47821:SF2">
    <property type="entry name" value="PHOSPHOGLYCERATE MUTASE FAMILY PROTEIN"/>
    <property type="match status" value="1"/>
</dbReference>
<reference evidence="1 2" key="1">
    <citation type="journal article" date="2024" name="Plant Biotechnol. J.">
        <title>Dendrobium thyrsiflorum genome and its molecular insights into genes involved in important horticultural traits.</title>
        <authorList>
            <person name="Chen B."/>
            <person name="Wang J.Y."/>
            <person name="Zheng P.J."/>
            <person name="Li K.L."/>
            <person name="Liang Y.M."/>
            <person name="Chen X.F."/>
            <person name="Zhang C."/>
            <person name="Zhao X."/>
            <person name="He X."/>
            <person name="Zhang G.Q."/>
            <person name="Liu Z.J."/>
            <person name="Xu Q."/>
        </authorList>
    </citation>
    <scope>NUCLEOTIDE SEQUENCE [LARGE SCALE GENOMIC DNA]</scope>
    <source>
        <strain evidence="1">GZMU011</strain>
    </source>
</reference>
<comment type="caution">
    <text evidence="1">The sequence shown here is derived from an EMBL/GenBank/DDBJ whole genome shotgun (WGS) entry which is preliminary data.</text>
</comment>
<proteinExistence type="predicted"/>
<dbReference type="Proteomes" id="UP001552299">
    <property type="component" value="Unassembled WGS sequence"/>
</dbReference>
<keyword evidence="2" id="KW-1185">Reference proteome</keyword>
<evidence type="ECO:0000313" key="2">
    <source>
        <dbReference type="Proteomes" id="UP001552299"/>
    </source>
</evidence>
<gene>
    <name evidence="1" type="ORF">M5K25_009766</name>
</gene>
<dbReference type="InterPro" id="IPR029033">
    <property type="entry name" value="His_PPase_superfam"/>
</dbReference>
<dbReference type="Pfam" id="PF00300">
    <property type="entry name" value="His_Phos_1"/>
    <property type="match status" value="1"/>
</dbReference>
<dbReference type="InterPro" id="IPR013078">
    <property type="entry name" value="His_Pase_superF_clade-1"/>
</dbReference>
<evidence type="ECO:0000313" key="1">
    <source>
        <dbReference type="EMBL" id="KAL0920620.1"/>
    </source>
</evidence>
<dbReference type="EMBL" id="JANQDX010000008">
    <property type="protein sequence ID" value="KAL0920620.1"/>
    <property type="molecule type" value="Genomic_DNA"/>
</dbReference>
<protein>
    <recommendedName>
        <fullName evidence="3">Phosphoglycerate mutase</fullName>
    </recommendedName>
</protein>
<dbReference type="AlphaFoldDB" id="A0ABD0V6E8"/>
<accession>A0ABD0V6E8</accession>
<dbReference type="CDD" id="cd07067">
    <property type="entry name" value="HP_PGM_like"/>
    <property type="match status" value="1"/>
</dbReference>
<dbReference type="SUPFAM" id="SSF53254">
    <property type="entry name" value="Phosphoglycerate mutase-like"/>
    <property type="match status" value="1"/>
</dbReference>
<dbReference type="Gene3D" id="3.40.50.1240">
    <property type="entry name" value="Phosphoglycerate mutase-like"/>
    <property type="match status" value="2"/>
</dbReference>
<organism evidence="1 2">
    <name type="scientific">Dendrobium thyrsiflorum</name>
    <name type="common">Pinecone-like raceme dendrobium</name>
    <name type="synonym">Orchid</name>
    <dbReference type="NCBI Taxonomy" id="117978"/>
    <lineage>
        <taxon>Eukaryota</taxon>
        <taxon>Viridiplantae</taxon>
        <taxon>Streptophyta</taxon>
        <taxon>Embryophyta</taxon>
        <taxon>Tracheophyta</taxon>
        <taxon>Spermatophyta</taxon>
        <taxon>Magnoliopsida</taxon>
        <taxon>Liliopsida</taxon>
        <taxon>Asparagales</taxon>
        <taxon>Orchidaceae</taxon>
        <taxon>Epidendroideae</taxon>
        <taxon>Malaxideae</taxon>
        <taxon>Dendrobiinae</taxon>
        <taxon>Dendrobium</taxon>
    </lineage>
</organism>
<sequence length="169" mass="18561">MGESLSFLRNSYWILRHDKSIPNENGLIVSTMANGTLEEFGLAPEGIHQAKLAGELLDKELKARNVPIEIVQICYSPFSRTTHTAKIVADYAEIWVLDEKVPFTSVEGGESVADVCSRISIALTALETAYQGCNIIFVSHGDPLQIFQTILHAVKDKTSAEVDISSIIK</sequence>
<evidence type="ECO:0008006" key="3">
    <source>
        <dbReference type="Google" id="ProtNLM"/>
    </source>
</evidence>